<protein>
    <recommendedName>
        <fullName evidence="8">TF-B3 domain-containing protein</fullName>
    </recommendedName>
</protein>
<dbReference type="GO" id="GO:0005634">
    <property type="term" value="C:nucleus"/>
    <property type="evidence" value="ECO:0007669"/>
    <property type="project" value="UniProtKB-SubCell"/>
</dbReference>
<evidence type="ECO:0000313" key="7">
    <source>
        <dbReference type="Proteomes" id="UP001054252"/>
    </source>
</evidence>
<dbReference type="InterPro" id="IPR015300">
    <property type="entry name" value="DNA-bd_pseudobarrel_sf"/>
</dbReference>
<keyword evidence="5" id="KW-0539">Nucleus</keyword>
<evidence type="ECO:0000313" key="6">
    <source>
        <dbReference type="EMBL" id="GKV09908.1"/>
    </source>
</evidence>
<comment type="subcellular location">
    <subcellularLocation>
        <location evidence="1">Nucleus</location>
    </subcellularLocation>
</comment>
<sequence>MAQTKILVSSQKLSKYSTGDRGKLTIPQDVERKIPQLFPPELKWGKRAKLNMFLDPNDGRPFEVTASLQKLSRNGKNGMRVVFLESGWKPVVRELNLKEGDKVSIFLLNKMEWTYSIEVERALDLNQLPSPSYGDQ</sequence>
<dbReference type="Gene3D" id="2.40.330.10">
    <property type="entry name" value="DNA-binding pseudobarrel domain"/>
    <property type="match status" value="1"/>
</dbReference>
<dbReference type="EMBL" id="BPVZ01000031">
    <property type="protein sequence ID" value="GKV09908.1"/>
    <property type="molecule type" value="Genomic_DNA"/>
</dbReference>
<organism evidence="6 7">
    <name type="scientific">Rubroshorea leprosula</name>
    <dbReference type="NCBI Taxonomy" id="152421"/>
    <lineage>
        <taxon>Eukaryota</taxon>
        <taxon>Viridiplantae</taxon>
        <taxon>Streptophyta</taxon>
        <taxon>Embryophyta</taxon>
        <taxon>Tracheophyta</taxon>
        <taxon>Spermatophyta</taxon>
        <taxon>Magnoliopsida</taxon>
        <taxon>eudicotyledons</taxon>
        <taxon>Gunneridae</taxon>
        <taxon>Pentapetalae</taxon>
        <taxon>rosids</taxon>
        <taxon>malvids</taxon>
        <taxon>Malvales</taxon>
        <taxon>Dipterocarpaceae</taxon>
        <taxon>Rubroshorea</taxon>
    </lineage>
</organism>
<evidence type="ECO:0000256" key="2">
    <source>
        <dbReference type="ARBA" id="ARBA00023015"/>
    </source>
</evidence>
<dbReference type="Proteomes" id="UP001054252">
    <property type="component" value="Unassembled WGS sequence"/>
</dbReference>
<accession>A0AAV5J5M0</accession>
<dbReference type="GO" id="GO:0003677">
    <property type="term" value="F:DNA binding"/>
    <property type="evidence" value="ECO:0007669"/>
    <property type="project" value="UniProtKB-KW"/>
</dbReference>
<evidence type="ECO:0000256" key="5">
    <source>
        <dbReference type="ARBA" id="ARBA00023242"/>
    </source>
</evidence>
<dbReference type="SUPFAM" id="SSF101936">
    <property type="entry name" value="DNA-binding pseudobarrel domain"/>
    <property type="match status" value="1"/>
</dbReference>
<dbReference type="AlphaFoldDB" id="A0AAV5J5M0"/>
<evidence type="ECO:0008006" key="8">
    <source>
        <dbReference type="Google" id="ProtNLM"/>
    </source>
</evidence>
<name>A0AAV5J5M0_9ROSI</name>
<keyword evidence="3" id="KW-0238">DNA-binding</keyword>
<evidence type="ECO:0000256" key="4">
    <source>
        <dbReference type="ARBA" id="ARBA00023163"/>
    </source>
</evidence>
<keyword evidence="7" id="KW-1185">Reference proteome</keyword>
<keyword evidence="2" id="KW-0805">Transcription regulation</keyword>
<comment type="caution">
    <text evidence="6">The sequence shown here is derived from an EMBL/GenBank/DDBJ whole genome shotgun (WGS) entry which is preliminary data.</text>
</comment>
<evidence type="ECO:0000256" key="1">
    <source>
        <dbReference type="ARBA" id="ARBA00004123"/>
    </source>
</evidence>
<gene>
    <name evidence="6" type="ORF">SLEP1_g21341</name>
</gene>
<keyword evidence="4" id="KW-0804">Transcription</keyword>
<evidence type="ECO:0000256" key="3">
    <source>
        <dbReference type="ARBA" id="ARBA00023125"/>
    </source>
</evidence>
<reference evidence="6 7" key="1">
    <citation type="journal article" date="2021" name="Commun. Biol.">
        <title>The genome of Shorea leprosula (Dipterocarpaceae) highlights the ecological relevance of drought in aseasonal tropical rainforests.</title>
        <authorList>
            <person name="Ng K.K.S."/>
            <person name="Kobayashi M.J."/>
            <person name="Fawcett J.A."/>
            <person name="Hatakeyama M."/>
            <person name="Paape T."/>
            <person name="Ng C.H."/>
            <person name="Ang C.C."/>
            <person name="Tnah L.H."/>
            <person name="Lee C.T."/>
            <person name="Nishiyama T."/>
            <person name="Sese J."/>
            <person name="O'Brien M.J."/>
            <person name="Copetti D."/>
            <person name="Mohd Noor M.I."/>
            <person name="Ong R.C."/>
            <person name="Putra M."/>
            <person name="Sireger I.Z."/>
            <person name="Indrioko S."/>
            <person name="Kosugi Y."/>
            <person name="Izuno A."/>
            <person name="Isagi Y."/>
            <person name="Lee S.L."/>
            <person name="Shimizu K.K."/>
        </authorList>
    </citation>
    <scope>NUCLEOTIDE SEQUENCE [LARGE SCALE GENOMIC DNA]</scope>
    <source>
        <strain evidence="6">214</strain>
    </source>
</reference>
<proteinExistence type="predicted"/>